<dbReference type="AlphaFoldDB" id="A0A8W8JHY9"/>
<evidence type="ECO:0000256" key="4">
    <source>
        <dbReference type="ARBA" id="ARBA00023136"/>
    </source>
</evidence>
<keyword evidence="3 5" id="KW-1133">Transmembrane helix</keyword>
<keyword evidence="7" id="KW-1185">Reference proteome</keyword>
<accession>A0A8W8JHY9</accession>
<feature type="transmembrane region" description="Helical" evidence="5">
    <location>
        <begin position="7"/>
        <end position="31"/>
    </location>
</feature>
<dbReference type="EnsemblMetazoa" id="G18616.1">
    <property type="protein sequence ID" value="G18616.1:cds"/>
    <property type="gene ID" value="G18616"/>
</dbReference>
<evidence type="ECO:0000313" key="6">
    <source>
        <dbReference type="EnsemblMetazoa" id="G18616.1:cds"/>
    </source>
</evidence>
<reference evidence="6" key="1">
    <citation type="submission" date="2022-08" db="UniProtKB">
        <authorList>
            <consortium name="EnsemblMetazoa"/>
        </authorList>
    </citation>
    <scope>IDENTIFICATION</scope>
    <source>
        <strain evidence="6">05x7-T-G4-1.051#20</strain>
    </source>
</reference>
<feature type="transmembrane region" description="Helical" evidence="5">
    <location>
        <begin position="105"/>
        <end position="127"/>
    </location>
</feature>
<name>A0A8W8JHY9_MAGGI</name>
<sequence>MGLYKVTGFVATVITFVSYTVSFSAPFWYYIDQGTREIYGGLWQSCLSNFITKTCSNNVLTSNPGWLHVYQTFGCLALICVISCLILMILYMFIWKQDERLRKAIISAAFASAGMIFLCVTIFAAKFRDRDYQKEDLSFSFYLTFVAILTSLWTGVILIVGNIKGD</sequence>
<evidence type="ECO:0000256" key="5">
    <source>
        <dbReference type="SAM" id="Phobius"/>
    </source>
</evidence>
<dbReference type="InterPro" id="IPR004031">
    <property type="entry name" value="PMP22/EMP/MP20/Claudin"/>
</dbReference>
<proteinExistence type="predicted"/>
<feature type="transmembrane region" description="Helical" evidence="5">
    <location>
        <begin position="139"/>
        <end position="160"/>
    </location>
</feature>
<evidence type="ECO:0000256" key="3">
    <source>
        <dbReference type="ARBA" id="ARBA00022989"/>
    </source>
</evidence>
<dbReference type="OrthoDB" id="10307329at2759"/>
<dbReference type="PANTHER" id="PTHR21284:SF12">
    <property type="entry name" value="EG:80H7.2 PROTEIN"/>
    <property type="match status" value="1"/>
</dbReference>
<keyword evidence="2 5" id="KW-0812">Transmembrane</keyword>
<evidence type="ECO:0000313" key="7">
    <source>
        <dbReference type="Proteomes" id="UP000005408"/>
    </source>
</evidence>
<dbReference type="Proteomes" id="UP000005408">
    <property type="component" value="Unassembled WGS sequence"/>
</dbReference>
<evidence type="ECO:0000256" key="1">
    <source>
        <dbReference type="ARBA" id="ARBA00004141"/>
    </source>
</evidence>
<dbReference type="PANTHER" id="PTHR21284">
    <property type="entry name" value="EG:80H7.2 PROTEIN"/>
    <property type="match status" value="1"/>
</dbReference>
<keyword evidence="4 5" id="KW-0472">Membrane</keyword>
<evidence type="ECO:0000256" key="2">
    <source>
        <dbReference type="ARBA" id="ARBA00022692"/>
    </source>
</evidence>
<dbReference type="Gene3D" id="1.20.140.150">
    <property type="match status" value="1"/>
</dbReference>
<feature type="transmembrane region" description="Helical" evidence="5">
    <location>
        <begin position="69"/>
        <end position="93"/>
    </location>
</feature>
<dbReference type="GO" id="GO:0016020">
    <property type="term" value="C:membrane"/>
    <property type="evidence" value="ECO:0007669"/>
    <property type="project" value="UniProtKB-SubCell"/>
</dbReference>
<protein>
    <submittedName>
        <fullName evidence="6">Uncharacterized protein</fullName>
    </submittedName>
</protein>
<comment type="subcellular location">
    <subcellularLocation>
        <location evidence="1">Membrane</location>
        <topology evidence="1">Multi-pass membrane protein</topology>
    </subcellularLocation>
</comment>
<dbReference type="OMA" id="FAAKFRD"/>
<dbReference type="Pfam" id="PF00822">
    <property type="entry name" value="PMP22_Claudin"/>
    <property type="match status" value="1"/>
</dbReference>
<organism evidence="6 7">
    <name type="scientific">Magallana gigas</name>
    <name type="common">Pacific oyster</name>
    <name type="synonym">Crassostrea gigas</name>
    <dbReference type="NCBI Taxonomy" id="29159"/>
    <lineage>
        <taxon>Eukaryota</taxon>
        <taxon>Metazoa</taxon>
        <taxon>Spiralia</taxon>
        <taxon>Lophotrochozoa</taxon>
        <taxon>Mollusca</taxon>
        <taxon>Bivalvia</taxon>
        <taxon>Autobranchia</taxon>
        <taxon>Pteriomorphia</taxon>
        <taxon>Ostreida</taxon>
        <taxon>Ostreoidea</taxon>
        <taxon>Ostreidae</taxon>
        <taxon>Magallana</taxon>
    </lineage>
</organism>